<gene>
    <name evidence="4" type="ORF">D1781_00205</name>
</gene>
<organism evidence="4 5">
    <name type="scientific">Amnibacterium setariae</name>
    <dbReference type="NCBI Taxonomy" id="2306585"/>
    <lineage>
        <taxon>Bacteria</taxon>
        <taxon>Bacillati</taxon>
        <taxon>Actinomycetota</taxon>
        <taxon>Actinomycetes</taxon>
        <taxon>Micrococcales</taxon>
        <taxon>Microbacteriaceae</taxon>
        <taxon>Amnibacterium</taxon>
    </lineage>
</organism>
<evidence type="ECO:0000313" key="5">
    <source>
        <dbReference type="Proteomes" id="UP000265742"/>
    </source>
</evidence>
<feature type="domain" description="NAD-dependent epimerase/dehydratase" evidence="3">
    <location>
        <begin position="9"/>
        <end position="247"/>
    </location>
</feature>
<dbReference type="Gene3D" id="3.40.50.720">
    <property type="entry name" value="NAD(P)-binding Rossmann-like Domain"/>
    <property type="match status" value="1"/>
</dbReference>
<dbReference type="PANTHER" id="PTHR10366">
    <property type="entry name" value="NAD DEPENDENT EPIMERASE/DEHYDRATASE"/>
    <property type="match status" value="1"/>
</dbReference>
<dbReference type="Pfam" id="PF01370">
    <property type="entry name" value="Epimerase"/>
    <property type="match status" value="1"/>
</dbReference>
<comment type="similarity">
    <text evidence="2">Belongs to the NAD(P)-dependent epimerase/dehydratase family. Dihydroflavonol-4-reductase subfamily.</text>
</comment>
<dbReference type="SUPFAM" id="SSF51735">
    <property type="entry name" value="NAD(P)-binding Rossmann-fold domains"/>
    <property type="match status" value="1"/>
</dbReference>
<protein>
    <submittedName>
        <fullName evidence="4">NAD-dependent epimerase/dehydratase family protein</fullName>
    </submittedName>
</protein>
<dbReference type="FunFam" id="3.40.50.720:FF:000336">
    <property type="entry name" value="Aldehyde reductase"/>
    <property type="match status" value="1"/>
</dbReference>
<proteinExistence type="inferred from homology"/>
<name>A0A3A1U0E5_9MICO</name>
<dbReference type="InterPro" id="IPR050425">
    <property type="entry name" value="NAD(P)_dehydrat-like"/>
</dbReference>
<evidence type="ECO:0000259" key="3">
    <source>
        <dbReference type="Pfam" id="PF01370"/>
    </source>
</evidence>
<dbReference type="InterPro" id="IPR036291">
    <property type="entry name" value="NAD(P)-bd_dom_sf"/>
</dbReference>
<accession>A0A3A1U0E5</accession>
<reference evidence="5" key="1">
    <citation type="submission" date="2018-09" db="EMBL/GenBank/DDBJ databases">
        <authorList>
            <person name="Kim I."/>
        </authorList>
    </citation>
    <scope>NUCLEOTIDE SEQUENCE [LARGE SCALE GENOMIC DNA]</scope>
    <source>
        <strain evidence="5">DD4a</strain>
    </source>
</reference>
<dbReference type="AlphaFoldDB" id="A0A3A1U0E5"/>
<evidence type="ECO:0000256" key="1">
    <source>
        <dbReference type="ARBA" id="ARBA00023002"/>
    </source>
</evidence>
<dbReference type="InterPro" id="IPR001509">
    <property type="entry name" value="Epimerase_deHydtase"/>
</dbReference>
<dbReference type="Proteomes" id="UP000265742">
    <property type="component" value="Unassembled WGS sequence"/>
</dbReference>
<keyword evidence="1" id="KW-0560">Oxidoreductase</keyword>
<dbReference type="EMBL" id="QXTG01000001">
    <property type="protein sequence ID" value="RIX29942.1"/>
    <property type="molecule type" value="Genomic_DNA"/>
</dbReference>
<comment type="caution">
    <text evidence="4">The sequence shown here is derived from an EMBL/GenBank/DDBJ whole genome shotgun (WGS) entry which is preliminary data.</text>
</comment>
<keyword evidence="5" id="KW-1185">Reference proteome</keyword>
<dbReference type="PANTHER" id="PTHR10366:SF564">
    <property type="entry name" value="STEROL-4-ALPHA-CARBOXYLATE 3-DEHYDROGENASE, DECARBOXYLATING"/>
    <property type="match status" value="1"/>
</dbReference>
<evidence type="ECO:0000256" key="2">
    <source>
        <dbReference type="ARBA" id="ARBA00023445"/>
    </source>
</evidence>
<sequence>MEGRPSPRVLVTGASGFVAGHVISRLLSEGYTVRGTVRGDPSTAAVAHLSAQAAQGRGSIEFVAADLDSDIGWERALHGVDVVLHTASPNPSALPEDEDALIGPAVKGTLRVLRAAARASVRRVVLTSSTSSVTAGHETRTGRIFTEADWSVLPQSSPYEKSKTMAEQAAWNFVDKQPSAGRLELVALNPGLVLGPLQVARLNASSEVVARLLDGSLPAVPRLAFSVVDVRDLAAAHLLAMTAPAAPGSRYILAGPAMWMQDMARVLADQFRPQGFRVPTARLPFAALWLAARFDPAVKLMLPAVGRSEHLSSQKAADELGWRTRSAVETLLDTGRSLIDHGLVAPRRS</sequence>
<dbReference type="OrthoDB" id="9778052at2"/>
<evidence type="ECO:0000313" key="4">
    <source>
        <dbReference type="EMBL" id="RIX29942.1"/>
    </source>
</evidence>
<dbReference type="GO" id="GO:0016616">
    <property type="term" value="F:oxidoreductase activity, acting on the CH-OH group of donors, NAD or NADP as acceptor"/>
    <property type="evidence" value="ECO:0007669"/>
    <property type="project" value="TreeGrafter"/>
</dbReference>